<protein>
    <submittedName>
        <fullName evidence="1">Uncharacterized protein</fullName>
    </submittedName>
</protein>
<dbReference type="RefSeq" id="WP_141714865.1">
    <property type="nucleotide sequence ID" value="NZ_FMCX01000009.1"/>
</dbReference>
<evidence type="ECO:0000313" key="2">
    <source>
        <dbReference type="Proteomes" id="UP000199504"/>
    </source>
</evidence>
<dbReference type="AlphaFoldDB" id="A0A1C5AF12"/>
<dbReference type="Proteomes" id="UP000199504">
    <property type="component" value="Unassembled WGS sequence"/>
</dbReference>
<organism evidence="1 2">
    <name type="scientific">Micromonospora mirobrigensis</name>
    <dbReference type="NCBI Taxonomy" id="262898"/>
    <lineage>
        <taxon>Bacteria</taxon>
        <taxon>Bacillati</taxon>
        <taxon>Actinomycetota</taxon>
        <taxon>Actinomycetes</taxon>
        <taxon>Micromonosporales</taxon>
        <taxon>Micromonosporaceae</taxon>
        <taxon>Micromonospora</taxon>
    </lineage>
</organism>
<name>A0A1C5AF12_9ACTN</name>
<dbReference type="EMBL" id="FMCX01000009">
    <property type="protein sequence ID" value="SCF43800.1"/>
    <property type="molecule type" value="Genomic_DNA"/>
</dbReference>
<dbReference type="OrthoDB" id="2403548at2"/>
<sequence length="389" mass="43296">MTGVSFHEFRITDSQRLDFHYEIDSETEKKTGEIHFQSNIPIPFDPDSVALALSTMCGSAYRRVRMDLRVSPRARKVVESFLRCELSAPARGGVTPERRRRGNVLSFSGGFDSLAALRLMPDDTNLVSMDFGGRFSTEKPFFDKFRPTVISTNIVGTDFQRNSWSFMGIGAILTAPIHAAKYMTFGSILEAGVDNLRRLPLTSRGQTFPPFAGAGYRNAPYVAGITEIGTAMILVTYCPEVVNDSLASLALPGEEKLYRKYVLASIAAERAGLTVDLKEPPPPATRRPFGRNFTADFLSLYIRRFGGAQVRDAFLTDVPAEIDALSERLALTFYERINTTIMQKFPVELAGGLYERAAVAGLVPYTEDDWREYMIVRDALAPYHPTVAR</sequence>
<accession>A0A1C5AF12</accession>
<gene>
    <name evidence="1" type="ORF">GA0070564_109160</name>
</gene>
<evidence type="ECO:0000313" key="1">
    <source>
        <dbReference type="EMBL" id="SCF43800.1"/>
    </source>
</evidence>
<keyword evidence="2" id="KW-1185">Reference proteome</keyword>
<reference evidence="2" key="1">
    <citation type="submission" date="2016-06" db="EMBL/GenBank/DDBJ databases">
        <authorList>
            <person name="Varghese N."/>
            <person name="Submissions Spin"/>
        </authorList>
    </citation>
    <scope>NUCLEOTIDE SEQUENCE [LARGE SCALE GENOMIC DNA]</scope>
    <source>
        <strain evidence="2">DSM 44830</strain>
    </source>
</reference>
<proteinExistence type="predicted"/>